<feature type="domain" description="Ketosynthase family 3 (KS3)" evidence="10">
    <location>
        <begin position="4"/>
        <end position="187"/>
    </location>
</feature>
<evidence type="ECO:0000256" key="4">
    <source>
        <dbReference type="ARBA" id="ARBA00022832"/>
    </source>
</evidence>
<dbReference type="PANTHER" id="PTHR43775:SF7">
    <property type="entry name" value="FATTY ACID SYNTHASE"/>
    <property type="match status" value="1"/>
</dbReference>
<evidence type="ECO:0000256" key="9">
    <source>
        <dbReference type="ARBA" id="ARBA00023268"/>
    </source>
</evidence>
<keyword evidence="3" id="KW-0808">Transferase</keyword>
<gene>
    <name evidence="11" type="ORF">ONB1V03_LOCUS3623</name>
</gene>
<dbReference type="SUPFAM" id="SSF53901">
    <property type="entry name" value="Thiolase-like"/>
    <property type="match status" value="1"/>
</dbReference>
<dbReference type="EMBL" id="OC915932">
    <property type="protein sequence ID" value="CAD7642491.1"/>
    <property type="molecule type" value="Genomic_DNA"/>
</dbReference>
<dbReference type="InterPro" id="IPR020841">
    <property type="entry name" value="PKS_Beta-ketoAc_synthase_dom"/>
</dbReference>
<evidence type="ECO:0000256" key="2">
    <source>
        <dbReference type="ARBA" id="ARBA00022516"/>
    </source>
</evidence>
<evidence type="ECO:0000313" key="12">
    <source>
        <dbReference type="Proteomes" id="UP000728032"/>
    </source>
</evidence>
<dbReference type="PANTHER" id="PTHR43775">
    <property type="entry name" value="FATTY ACID SYNTHASE"/>
    <property type="match status" value="1"/>
</dbReference>
<organism evidence="11">
    <name type="scientific">Oppiella nova</name>
    <dbReference type="NCBI Taxonomy" id="334625"/>
    <lineage>
        <taxon>Eukaryota</taxon>
        <taxon>Metazoa</taxon>
        <taxon>Ecdysozoa</taxon>
        <taxon>Arthropoda</taxon>
        <taxon>Chelicerata</taxon>
        <taxon>Arachnida</taxon>
        <taxon>Acari</taxon>
        <taxon>Acariformes</taxon>
        <taxon>Sarcoptiformes</taxon>
        <taxon>Oribatida</taxon>
        <taxon>Brachypylina</taxon>
        <taxon>Oppioidea</taxon>
        <taxon>Oppiidae</taxon>
        <taxon>Oppiella</taxon>
    </lineage>
</organism>
<dbReference type="PROSITE" id="PS52004">
    <property type="entry name" value="KS3_2"/>
    <property type="match status" value="1"/>
</dbReference>
<evidence type="ECO:0000256" key="7">
    <source>
        <dbReference type="ARBA" id="ARBA00023098"/>
    </source>
</evidence>
<dbReference type="AlphaFoldDB" id="A0A7R9QE96"/>
<evidence type="ECO:0000256" key="3">
    <source>
        <dbReference type="ARBA" id="ARBA00022679"/>
    </source>
</evidence>
<protein>
    <recommendedName>
        <fullName evidence="10">Ketosynthase family 3 (KS3) domain-containing protein</fullName>
    </recommendedName>
</protein>
<dbReference type="Gene3D" id="3.40.47.10">
    <property type="match status" value="1"/>
</dbReference>
<keyword evidence="9" id="KW-0511">Multifunctional enzyme</keyword>
<keyword evidence="4" id="KW-0276">Fatty acid metabolism</keyword>
<evidence type="ECO:0000259" key="10">
    <source>
        <dbReference type="PROSITE" id="PS52004"/>
    </source>
</evidence>
<keyword evidence="5" id="KW-0521">NADP</keyword>
<evidence type="ECO:0000256" key="1">
    <source>
        <dbReference type="ARBA" id="ARBA00022450"/>
    </source>
</evidence>
<evidence type="ECO:0000256" key="6">
    <source>
        <dbReference type="ARBA" id="ARBA00023002"/>
    </source>
</evidence>
<keyword evidence="8" id="KW-0275">Fatty acid biosynthesis</keyword>
<dbReference type="CDD" id="cd00833">
    <property type="entry name" value="PKS"/>
    <property type="match status" value="1"/>
</dbReference>
<name>A0A7R9QE96_9ACAR</name>
<keyword evidence="2" id="KW-0444">Lipid biosynthesis</keyword>
<keyword evidence="12" id="KW-1185">Reference proteome</keyword>
<dbReference type="InterPro" id="IPR014030">
    <property type="entry name" value="Ketoacyl_synth_N"/>
</dbReference>
<feature type="non-terminal residue" evidence="11">
    <location>
        <position position="187"/>
    </location>
</feature>
<dbReference type="GO" id="GO:0004315">
    <property type="term" value="F:3-oxoacyl-[acyl-carrier-protein] synthase activity"/>
    <property type="evidence" value="ECO:0007669"/>
    <property type="project" value="InterPro"/>
</dbReference>
<dbReference type="Proteomes" id="UP000728032">
    <property type="component" value="Unassembled WGS sequence"/>
</dbReference>
<dbReference type="InterPro" id="IPR050091">
    <property type="entry name" value="PKS_NRPS_Biosynth_Enz"/>
</dbReference>
<keyword evidence="7" id="KW-0443">Lipid metabolism</keyword>
<proteinExistence type="predicted"/>
<dbReference type="InterPro" id="IPR016039">
    <property type="entry name" value="Thiolase-like"/>
</dbReference>
<keyword evidence="1" id="KW-0596">Phosphopantetheine</keyword>
<dbReference type="PROSITE" id="PS00606">
    <property type="entry name" value="KS3_1"/>
    <property type="match status" value="1"/>
</dbReference>
<dbReference type="GO" id="GO:0004312">
    <property type="term" value="F:fatty acid synthase activity"/>
    <property type="evidence" value="ECO:0007669"/>
    <property type="project" value="TreeGrafter"/>
</dbReference>
<dbReference type="InterPro" id="IPR018201">
    <property type="entry name" value="Ketoacyl_synth_AS"/>
</dbReference>
<accession>A0A7R9QE96</accession>
<dbReference type="GO" id="GO:0006633">
    <property type="term" value="P:fatty acid biosynthetic process"/>
    <property type="evidence" value="ECO:0007669"/>
    <property type="project" value="UniProtKB-KW"/>
</dbReference>
<reference evidence="11" key="1">
    <citation type="submission" date="2020-11" db="EMBL/GenBank/DDBJ databases">
        <authorList>
            <person name="Tran Van P."/>
        </authorList>
    </citation>
    <scope>NUCLEOTIDE SEQUENCE</scope>
</reference>
<dbReference type="OrthoDB" id="329835at2759"/>
<evidence type="ECO:0000256" key="5">
    <source>
        <dbReference type="ARBA" id="ARBA00022857"/>
    </source>
</evidence>
<evidence type="ECO:0000313" key="11">
    <source>
        <dbReference type="EMBL" id="CAD7642491.1"/>
    </source>
</evidence>
<evidence type="ECO:0000256" key="8">
    <source>
        <dbReference type="ARBA" id="ARBA00023160"/>
    </source>
</evidence>
<dbReference type="Pfam" id="PF00109">
    <property type="entry name" value="ketoacyl-synt"/>
    <property type="match status" value="1"/>
</dbReference>
<dbReference type="EMBL" id="CAJPVJ010001107">
    <property type="protein sequence ID" value="CAG2164063.1"/>
    <property type="molecule type" value="Genomic_DNA"/>
</dbReference>
<dbReference type="GO" id="GO:0016491">
    <property type="term" value="F:oxidoreductase activity"/>
    <property type="evidence" value="ECO:0007669"/>
    <property type="project" value="UniProtKB-KW"/>
</dbReference>
<keyword evidence="6" id="KW-0560">Oxidoreductase</keyword>
<sequence>MFNSDDIVVSGMSGRFPLSDTTDEFARNLYDGVDMITDDGCRWPPGLYGISNRMGAIVSYNKFDTQFFGLPDTTAQLYDPQSRLLFETSYEAILDAGINPQTLRGQMIGVYVGAFQYAESDGYGEYNHPDQPAHMNMMVQRRMANMKSGLANKLSYAFDFKGPSATVDTACSSSLSALTLAINDIKL</sequence>
<dbReference type="SMART" id="SM00825">
    <property type="entry name" value="PKS_KS"/>
    <property type="match status" value="1"/>
</dbReference>